<evidence type="ECO:0000256" key="7">
    <source>
        <dbReference type="ARBA" id="ARBA00023136"/>
    </source>
</evidence>
<feature type="region of interest" description="Disordered" evidence="9">
    <location>
        <begin position="1"/>
        <end position="25"/>
    </location>
</feature>
<dbReference type="InterPro" id="IPR043429">
    <property type="entry name" value="ArtM/GltK/GlnP/TcyL/YhdX-like"/>
</dbReference>
<comment type="subcellular location">
    <subcellularLocation>
        <location evidence="1 8">Cell membrane</location>
        <topology evidence="1 8">Multi-pass membrane protein</topology>
    </subcellularLocation>
</comment>
<keyword evidence="12" id="KW-1185">Reference proteome</keyword>
<dbReference type="PANTHER" id="PTHR30614">
    <property type="entry name" value="MEMBRANE COMPONENT OF AMINO ACID ABC TRANSPORTER"/>
    <property type="match status" value="1"/>
</dbReference>
<dbReference type="SUPFAM" id="SSF161098">
    <property type="entry name" value="MetI-like"/>
    <property type="match status" value="1"/>
</dbReference>
<reference evidence="11 12" key="1">
    <citation type="submission" date="2019-02" db="EMBL/GenBank/DDBJ databases">
        <title>Sequencing the genomes of 1000 actinobacteria strains.</title>
        <authorList>
            <person name="Klenk H.-P."/>
        </authorList>
    </citation>
    <scope>NUCLEOTIDE SEQUENCE [LARGE SCALE GENOMIC DNA]</scope>
    <source>
        <strain evidence="11 12">DSM 18319</strain>
    </source>
</reference>
<evidence type="ECO:0000256" key="6">
    <source>
        <dbReference type="ARBA" id="ARBA00022989"/>
    </source>
</evidence>
<dbReference type="GO" id="GO:0006865">
    <property type="term" value="P:amino acid transport"/>
    <property type="evidence" value="ECO:0007669"/>
    <property type="project" value="UniProtKB-KW"/>
</dbReference>
<keyword evidence="4 8" id="KW-0812">Transmembrane</keyword>
<accession>A0A4Q8APH9</accession>
<dbReference type="AlphaFoldDB" id="A0A4Q8APH9"/>
<evidence type="ECO:0000259" key="10">
    <source>
        <dbReference type="PROSITE" id="PS50928"/>
    </source>
</evidence>
<dbReference type="EMBL" id="SHLC01000001">
    <property type="protein sequence ID" value="RZU66564.1"/>
    <property type="molecule type" value="Genomic_DNA"/>
</dbReference>
<dbReference type="OrthoDB" id="92598at2"/>
<organism evidence="11 12">
    <name type="scientific">Microterricola gilva</name>
    <dbReference type="NCBI Taxonomy" id="393267"/>
    <lineage>
        <taxon>Bacteria</taxon>
        <taxon>Bacillati</taxon>
        <taxon>Actinomycetota</taxon>
        <taxon>Actinomycetes</taxon>
        <taxon>Micrococcales</taxon>
        <taxon>Microbacteriaceae</taxon>
        <taxon>Microterricola</taxon>
    </lineage>
</organism>
<evidence type="ECO:0000256" key="8">
    <source>
        <dbReference type="RuleBase" id="RU363032"/>
    </source>
</evidence>
<gene>
    <name evidence="11" type="ORF">EV379_2926</name>
</gene>
<evidence type="ECO:0000256" key="1">
    <source>
        <dbReference type="ARBA" id="ARBA00004651"/>
    </source>
</evidence>
<dbReference type="PANTHER" id="PTHR30614:SF0">
    <property type="entry name" value="L-CYSTINE TRANSPORT SYSTEM PERMEASE PROTEIN TCYL"/>
    <property type="match status" value="1"/>
</dbReference>
<dbReference type="PROSITE" id="PS50928">
    <property type="entry name" value="ABC_TM1"/>
    <property type="match status" value="1"/>
</dbReference>
<name>A0A4Q8APH9_9MICO</name>
<keyword evidence="7 8" id="KW-0472">Membrane</keyword>
<sequence>MSQSEHNRSAAGASPSPNGVEAAGDEKRPEAIKAIKLRHPWRTVFAVVLIGIFVLFIIDAAQRPAYDWASVGKYVFDVRVTQAALVTLELTVLSMVFAIILGILLAVMRLSPNPVVKSVAWFYLWIFRGTPVYVQLVFWGLIAIIYQTIDIGIPFTEPWVSIPTTAAISTFWIAVIGLALNEAAYMAEIVRAGLLSVDRGQEEAATALGMSWSQTMLRIVIPQSMRVIIPPTGNEVISMLKTTSLVTAVPFSFDLYNRTRDISAETFNPIPLLIVASIWYLFFTSILMVGQYFLEKRFARGIGDRRPDKAAGPTGTIPVIGGNQPTVLTGPASVEPNRAGDPPINPGHGGKR</sequence>
<evidence type="ECO:0000256" key="9">
    <source>
        <dbReference type="SAM" id="MobiDB-lite"/>
    </source>
</evidence>
<keyword evidence="2 8" id="KW-0813">Transport</keyword>
<feature type="transmembrane region" description="Helical" evidence="8">
    <location>
        <begin position="273"/>
        <end position="294"/>
    </location>
</feature>
<keyword evidence="6 8" id="KW-1133">Transmembrane helix</keyword>
<dbReference type="InterPro" id="IPR010065">
    <property type="entry name" value="AA_ABC_transptr_permease_3TM"/>
</dbReference>
<proteinExistence type="inferred from homology"/>
<evidence type="ECO:0000256" key="2">
    <source>
        <dbReference type="ARBA" id="ARBA00022448"/>
    </source>
</evidence>
<comment type="caution">
    <text evidence="11">The sequence shown here is derived from an EMBL/GenBank/DDBJ whole genome shotgun (WGS) entry which is preliminary data.</text>
</comment>
<feature type="transmembrane region" description="Helical" evidence="8">
    <location>
        <begin position="120"/>
        <end position="146"/>
    </location>
</feature>
<evidence type="ECO:0000313" key="11">
    <source>
        <dbReference type="EMBL" id="RZU66564.1"/>
    </source>
</evidence>
<keyword evidence="3" id="KW-1003">Cell membrane</keyword>
<dbReference type="RefSeq" id="WP_130506745.1">
    <property type="nucleotide sequence ID" value="NZ_SHLC01000001.1"/>
</dbReference>
<dbReference type="InterPro" id="IPR035906">
    <property type="entry name" value="MetI-like_sf"/>
</dbReference>
<feature type="transmembrane region" description="Helical" evidence="8">
    <location>
        <begin position="82"/>
        <end position="108"/>
    </location>
</feature>
<evidence type="ECO:0000313" key="12">
    <source>
        <dbReference type="Proteomes" id="UP000291483"/>
    </source>
</evidence>
<evidence type="ECO:0000256" key="5">
    <source>
        <dbReference type="ARBA" id="ARBA00022970"/>
    </source>
</evidence>
<feature type="transmembrane region" description="Helical" evidence="8">
    <location>
        <begin position="158"/>
        <end position="180"/>
    </location>
</feature>
<dbReference type="GO" id="GO:0022857">
    <property type="term" value="F:transmembrane transporter activity"/>
    <property type="evidence" value="ECO:0007669"/>
    <property type="project" value="InterPro"/>
</dbReference>
<dbReference type="Proteomes" id="UP000291483">
    <property type="component" value="Unassembled WGS sequence"/>
</dbReference>
<comment type="similarity">
    <text evidence="8">Belongs to the binding-protein-dependent transport system permease family.</text>
</comment>
<feature type="domain" description="ABC transmembrane type-1" evidence="10">
    <location>
        <begin position="84"/>
        <end position="291"/>
    </location>
</feature>
<protein>
    <submittedName>
        <fullName evidence="11">Amino acid ABC transporter membrane protein (PAAT family)</fullName>
    </submittedName>
</protein>
<dbReference type="NCBIfam" id="TIGR01726">
    <property type="entry name" value="HEQRo_perm_3TM"/>
    <property type="match status" value="1"/>
</dbReference>
<dbReference type="GO" id="GO:0043190">
    <property type="term" value="C:ATP-binding cassette (ABC) transporter complex"/>
    <property type="evidence" value="ECO:0007669"/>
    <property type="project" value="InterPro"/>
</dbReference>
<evidence type="ECO:0000256" key="3">
    <source>
        <dbReference type="ARBA" id="ARBA00022475"/>
    </source>
</evidence>
<dbReference type="InterPro" id="IPR000515">
    <property type="entry name" value="MetI-like"/>
</dbReference>
<dbReference type="CDD" id="cd06261">
    <property type="entry name" value="TM_PBP2"/>
    <property type="match status" value="1"/>
</dbReference>
<keyword evidence="5" id="KW-0029">Amino-acid transport</keyword>
<feature type="transmembrane region" description="Helical" evidence="8">
    <location>
        <begin position="43"/>
        <end position="62"/>
    </location>
</feature>
<dbReference type="Gene3D" id="1.10.3720.10">
    <property type="entry name" value="MetI-like"/>
    <property type="match status" value="1"/>
</dbReference>
<evidence type="ECO:0000256" key="4">
    <source>
        <dbReference type="ARBA" id="ARBA00022692"/>
    </source>
</evidence>
<feature type="region of interest" description="Disordered" evidence="9">
    <location>
        <begin position="304"/>
        <end position="352"/>
    </location>
</feature>
<dbReference type="Pfam" id="PF00528">
    <property type="entry name" value="BPD_transp_1"/>
    <property type="match status" value="1"/>
</dbReference>